<evidence type="ECO:0000313" key="2">
    <source>
        <dbReference type="EMBL" id="NML60846.1"/>
    </source>
</evidence>
<reference evidence="2 3" key="1">
    <citation type="submission" date="2020-04" db="EMBL/GenBank/DDBJ databases">
        <title>Massilia sp. RP-1-19 isolated from soil.</title>
        <authorList>
            <person name="Dahal R.H."/>
        </authorList>
    </citation>
    <scope>NUCLEOTIDE SEQUENCE [LARGE SCALE GENOMIC DNA]</scope>
    <source>
        <strain evidence="2 3">RP-1-19</strain>
    </source>
</reference>
<name>A0A848HG38_9BURK</name>
<sequence length="146" mass="15220">MPALVRSRGVGLVTAIFLLVVIATLAVAMVTVFTTQQTSSALDIQGARAYQAARAGLEWGIFKQARQGTCDAESSFSMDGATSLRGFTVTVRCVRAAGPATDSGVEGALDRWKVTATACNAPNAGGLCPNPVNTSDYVQRAMEATF</sequence>
<comment type="caution">
    <text evidence="2">The sequence shown here is derived from an EMBL/GenBank/DDBJ whole genome shotgun (WGS) entry which is preliminary data.</text>
</comment>
<feature type="transmembrane region" description="Helical" evidence="1">
    <location>
        <begin position="12"/>
        <end position="33"/>
    </location>
</feature>
<keyword evidence="1" id="KW-0812">Transmembrane</keyword>
<keyword evidence="3" id="KW-1185">Reference proteome</keyword>
<evidence type="ECO:0000313" key="3">
    <source>
        <dbReference type="Proteomes" id="UP000583752"/>
    </source>
</evidence>
<dbReference type="AlphaFoldDB" id="A0A848HG38"/>
<accession>A0A848HG38</accession>
<proteinExistence type="predicted"/>
<dbReference type="EMBL" id="JABBGG010000003">
    <property type="protein sequence ID" value="NML60846.1"/>
    <property type="molecule type" value="Genomic_DNA"/>
</dbReference>
<evidence type="ECO:0000256" key="1">
    <source>
        <dbReference type="SAM" id="Phobius"/>
    </source>
</evidence>
<gene>
    <name evidence="2" type="ORF">HHL21_07050</name>
</gene>
<keyword evidence="1" id="KW-1133">Transmembrane helix</keyword>
<keyword evidence="1" id="KW-0472">Membrane</keyword>
<organism evidence="2 3">
    <name type="scientific">Massilia polaris</name>
    <dbReference type="NCBI Taxonomy" id="2728846"/>
    <lineage>
        <taxon>Bacteria</taxon>
        <taxon>Pseudomonadati</taxon>
        <taxon>Pseudomonadota</taxon>
        <taxon>Betaproteobacteria</taxon>
        <taxon>Burkholderiales</taxon>
        <taxon>Oxalobacteraceae</taxon>
        <taxon>Telluria group</taxon>
        <taxon>Massilia</taxon>
    </lineage>
</organism>
<protein>
    <submittedName>
        <fullName evidence="2">Agglutinin biogenesis protein MshP</fullName>
    </submittedName>
</protein>
<dbReference type="Proteomes" id="UP000583752">
    <property type="component" value="Unassembled WGS sequence"/>
</dbReference>